<evidence type="ECO:0000313" key="7">
    <source>
        <dbReference type="Proteomes" id="UP000439314"/>
    </source>
</evidence>
<name>A0A6N7Q8F2_9XANT</name>
<evidence type="ECO:0000256" key="1">
    <source>
        <dbReference type="ARBA" id="ARBA00022737"/>
    </source>
</evidence>
<accession>A0A6N7Q8F2</accession>
<proteinExistence type="predicted"/>
<evidence type="ECO:0000259" key="3">
    <source>
        <dbReference type="Pfam" id="PF25023"/>
    </source>
</evidence>
<dbReference type="Pfam" id="PF25023">
    <property type="entry name" value="TEN_YD-shell"/>
    <property type="match status" value="1"/>
</dbReference>
<keyword evidence="1" id="KW-0677">Repeat</keyword>
<dbReference type="EMBL" id="WJPM01000007">
    <property type="protein sequence ID" value="MRH74896.1"/>
    <property type="molecule type" value="Genomic_DNA"/>
</dbReference>
<dbReference type="InterPro" id="IPR056823">
    <property type="entry name" value="TEN-like_YD-shell"/>
</dbReference>
<feature type="signal peptide" evidence="2">
    <location>
        <begin position="1"/>
        <end position="29"/>
    </location>
</feature>
<reference evidence="6 7" key="1">
    <citation type="submission" date="2019-11" db="EMBL/GenBank/DDBJ databases">
        <title>First report of rice panicle blight caused by Xanthomonas sp. in Iran.</title>
        <authorList>
            <person name="Mirghasempour S.A."/>
            <person name="Huang S."/>
            <person name="Brady C.L."/>
            <person name="Studholme D.J."/>
        </authorList>
    </citation>
    <scope>NUCLEOTIDE SEQUENCE [LARGE SCALE GENOMIC DNA]</scope>
    <source>
        <strain evidence="4 7">ASD011</strain>
        <strain evidence="6">SAM114</strain>
    </source>
</reference>
<dbReference type="AlphaFoldDB" id="A0A6N7Q8F2"/>
<organism evidence="4 7">
    <name type="scientific">Xanthomonas sontii</name>
    <dbReference type="NCBI Taxonomy" id="2650745"/>
    <lineage>
        <taxon>Bacteria</taxon>
        <taxon>Pseudomonadati</taxon>
        <taxon>Pseudomonadota</taxon>
        <taxon>Gammaproteobacteria</taxon>
        <taxon>Lysobacterales</taxon>
        <taxon>Lysobacteraceae</taxon>
        <taxon>Xanthomonas</taxon>
    </lineage>
</organism>
<gene>
    <name evidence="4" type="ORF">GIY21_09710</name>
    <name evidence="5" type="ORF">GIY22_09705</name>
</gene>
<dbReference type="EMBL" id="WJPN01000007">
    <property type="protein sequence ID" value="MRH00564.1"/>
    <property type="molecule type" value="Genomic_DNA"/>
</dbReference>
<dbReference type="Proteomes" id="UP000439314">
    <property type="component" value="Unassembled WGS sequence"/>
</dbReference>
<keyword evidence="2" id="KW-0732">Signal</keyword>
<evidence type="ECO:0000313" key="6">
    <source>
        <dbReference type="Proteomes" id="UP000437931"/>
    </source>
</evidence>
<feature type="chain" id="PRO_5026970119" description="Teneurin-like YD-shell domain-containing protein" evidence="2">
    <location>
        <begin position="30"/>
        <end position="310"/>
    </location>
</feature>
<protein>
    <recommendedName>
        <fullName evidence="3">Teneurin-like YD-shell domain-containing protein</fullName>
    </recommendedName>
</protein>
<dbReference type="NCBIfam" id="TIGR03696">
    <property type="entry name" value="Rhs_assc_core"/>
    <property type="match status" value="1"/>
</dbReference>
<dbReference type="PANTHER" id="PTHR32305:SF15">
    <property type="entry name" value="PROTEIN RHSA-RELATED"/>
    <property type="match status" value="1"/>
</dbReference>
<dbReference type="PANTHER" id="PTHR32305">
    <property type="match status" value="1"/>
</dbReference>
<evidence type="ECO:0000256" key="2">
    <source>
        <dbReference type="SAM" id="SignalP"/>
    </source>
</evidence>
<dbReference type="InterPro" id="IPR022385">
    <property type="entry name" value="Rhs_assc_core"/>
</dbReference>
<sequence length="310" mass="32641">MSNFQGIRAALRLMAAAALSLLVTFGASAQTVRYVHTDALGSPVLVTDKDRSVVELSEYEPYGSLLNRPVTDGPGYTGHVMDSATSLTYMQQRYYDPQIGRFLSVDPVTVNSNNGINFSRYWYASDNPYTNTDPDGRCDGPSTCAIDNDIAAMNRGEISRSDFMERSEARAAGALMGAVVIAGAVGPQAQYVRNSVVSGSLEVATEAGKQVLIDGKEVGDVSIDKSNVAVAAAVGAFAPGSISTAKTTIKNIRALRALRGQAANTAARAAKLQGRISAHVSSLKTAIGAWLAAKIATKSTQKAANEAEKK</sequence>
<dbReference type="Proteomes" id="UP000437931">
    <property type="component" value="Unassembled WGS sequence"/>
</dbReference>
<dbReference type="InterPro" id="IPR050708">
    <property type="entry name" value="T6SS_VgrG/RHS"/>
</dbReference>
<dbReference type="Gene3D" id="2.180.10.10">
    <property type="entry name" value="RHS repeat-associated core"/>
    <property type="match status" value="1"/>
</dbReference>
<feature type="domain" description="Teneurin-like YD-shell" evidence="3">
    <location>
        <begin position="31"/>
        <end position="128"/>
    </location>
</feature>
<keyword evidence="6" id="KW-1185">Reference proteome</keyword>
<evidence type="ECO:0000313" key="5">
    <source>
        <dbReference type="EMBL" id="MRH74896.1"/>
    </source>
</evidence>
<reference evidence="5" key="2">
    <citation type="journal article" date="2020" name="Plant Dis.">
        <title>A Grain Rot of Rice in Iran Caused by a Xanthomonas Strain Closely Related to X. sacchari.</title>
        <authorList>
            <person name="Mirghasempour S.A."/>
            <person name="Huang S."/>
            <person name="Studholme D.J."/>
            <person name="Brady C.L."/>
        </authorList>
    </citation>
    <scope>NUCLEOTIDE SEQUENCE</scope>
    <source>
        <strain evidence="5">SAM114</strain>
    </source>
</reference>
<comment type="caution">
    <text evidence="4">The sequence shown here is derived from an EMBL/GenBank/DDBJ whole genome shotgun (WGS) entry which is preliminary data.</text>
</comment>
<evidence type="ECO:0000313" key="4">
    <source>
        <dbReference type="EMBL" id="MRH00564.1"/>
    </source>
</evidence>